<comment type="domain">
    <text evidence="12">The P-site tRNA interaction motif (PtIM domain) probably interacts with the P-site tRNA(fMet) as well as the 23S rRNA.</text>
</comment>
<keyword evidence="6 12" id="KW-0547">Nucleotide-binding</keyword>
<keyword evidence="5 12" id="KW-0677">Repeat</keyword>
<feature type="region of interest" description="Arm" evidence="12">
    <location>
        <begin position="94"/>
        <end position="138"/>
    </location>
</feature>
<evidence type="ECO:0000313" key="15">
    <source>
        <dbReference type="EMBL" id="ACU94789.1"/>
    </source>
</evidence>
<dbReference type="GO" id="GO:0043022">
    <property type="term" value="F:ribosome binding"/>
    <property type="evidence" value="ECO:0007669"/>
    <property type="project" value="UniProtKB-UniRule"/>
</dbReference>
<dbReference type="GO" id="GO:0019843">
    <property type="term" value="F:rRNA binding"/>
    <property type="evidence" value="ECO:0007669"/>
    <property type="project" value="UniProtKB-UniRule"/>
</dbReference>
<dbReference type="GO" id="GO:0000049">
    <property type="term" value="F:tRNA binding"/>
    <property type="evidence" value="ECO:0007669"/>
    <property type="project" value="UniProtKB-UniRule"/>
</dbReference>
<evidence type="ECO:0000256" key="3">
    <source>
        <dbReference type="ARBA" id="ARBA00022555"/>
    </source>
</evidence>
<keyword evidence="9 12" id="KW-0810">Translation regulation</keyword>
<dbReference type="EC" id="3.6.1.-" evidence="12"/>
<comment type="function">
    <text evidence="12">A translation factor that gates the progression of the 70S ribosomal initiation complex (IC, containing tRNA(fMet) in the P-site) into the translation elongation cycle by using a mechanism sensitive to the ATP/ADP ratio. Binds to the 70S ribosome E-site where it modulates the state of the translating ribosome during subunit translocation. ATP hydrolysis probably frees it from the ribosome, which can enter the elongation phase.</text>
</comment>
<evidence type="ECO:0000256" key="5">
    <source>
        <dbReference type="ARBA" id="ARBA00022737"/>
    </source>
</evidence>
<keyword evidence="3 12" id="KW-0820">tRNA-binding</keyword>
<dbReference type="KEGG" id="ccu:Ccur_10980"/>
<dbReference type="Proteomes" id="UP000000954">
    <property type="component" value="Chromosome"/>
</dbReference>
<feature type="domain" description="ABC transporter" evidence="14">
    <location>
        <begin position="6"/>
        <end position="258"/>
    </location>
</feature>
<dbReference type="GO" id="GO:0005524">
    <property type="term" value="F:ATP binding"/>
    <property type="evidence" value="ECO:0007669"/>
    <property type="project" value="UniProtKB-UniRule"/>
</dbReference>
<dbReference type="InterPro" id="IPR022374">
    <property type="entry name" value="EttA"/>
</dbReference>
<evidence type="ECO:0000256" key="10">
    <source>
        <dbReference type="ARBA" id="ARBA00022884"/>
    </source>
</evidence>
<organism evidence="15 16">
    <name type="scientific">Cryptobacterium curtum (strain ATCC 700683 / DSM 15641 / CCUG 43107 / 12-3)</name>
    <dbReference type="NCBI Taxonomy" id="469378"/>
    <lineage>
        <taxon>Bacteria</taxon>
        <taxon>Bacillati</taxon>
        <taxon>Actinomycetota</taxon>
        <taxon>Coriobacteriia</taxon>
        <taxon>Eggerthellales</taxon>
        <taxon>Eggerthellaceae</taxon>
        <taxon>Cryptobacterium</taxon>
    </lineage>
</organism>
<feature type="domain" description="ABC transporter" evidence="14">
    <location>
        <begin position="323"/>
        <end position="539"/>
    </location>
</feature>
<evidence type="ECO:0000256" key="6">
    <source>
        <dbReference type="ARBA" id="ARBA00022741"/>
    </source>
</evidence>
<evidence type="ECO:0000259" key="14">
    <source>
        <dbReference type="PROSITE" id="PS50893"/>
    </source>
</evidence>
<sequence length="558" mass="61852">MAEFIYQMHKARKAHGDKVILDDVTMAFYPGAKIGVVGPNGMGKSTLLKIMAGIEDVSNGSAQLSSGYTVGLLEQEPPLDETKTVKENIEEAFGEIIAKVNRFNEIGAEMANPDADFDALMEEMGSLQTAIDAANGWDLDSQLSQAMDALQCPDPDETVDHLSGGERRRVALCRLLLEAPDLLLLDEPTNHLDAESVLWLEQFLKDYPGAVLAVTHDRYFLDDVAEWICEVDRGTLYPYKGNYSTYLETKAARLEAQGKQDEKRAKKMRSELEWVRSSPKARQAKNKARLERYEQMAAEAGRAQVDFTEINIPVGPRLGSKVIVADHLHKAFGDRVLIDDLSFDLPRNGIVGVIGPNGVGKSTLFKMIMGIEDISGGSLEIGETVKISYVDQNRAGIDPNRTLWEVVSDGLDYLMVGQTEIPSRAYVASFGFKGSDQQKPSNVLSGGERNRLNLALTLKQGGNLLLLDEPTNDLDTETLESLEEALLAFPGCAVVTSHDRWFLDRVATHILAWEGTDDNPGAWTWFEGNFADYQKNREQRLGPEASKPHRLHRKLTRN</sequence>
<dbReference type="OrthoDB" id="3239744at2"/>
<evidence type="ECO:0000256" key="11">
    <source>
        <dbReference type="ARBA" id="ARBA00022917"/>
    </source>
</evidence>
<evidence type="ECO:0000256" key="1">
    <source>
        <dbReference type="ARBA" id="ARBA00005868"/>
    </source>
</evidence>
<keyword evidence="7 12" id="KW-0378">Hydrolase</keyword>
<dbReference type="PROSITE" id="PS50893">
    <property type="entry name" value="ABC_TRANSPORTER_2"/>
    <property type="match status" value="2"/>
</dbReference>
<feature type="region of interest" description="Disordered" evidence="13">
    <location>
        <begin position="539"/>
        <end position="558"/>
    </location>
</feature>
<feature type="region of interest" description="PtIM" evidence="12">
    <location>
        <begin position="241"/>
        <end position="321"/>
    </location>
</feature>
<keyword evidence="8 12" id="KW-0067">ATP-binding</keyword>
<evidence type="ECO:0000256" key="9">
    <source>
        <dbReference type="ARBA" id="ARBA00022845"/>
    </source>
</evidence>
<dbReference type="GO" id="GO:0005737">
    <property type="term" value="C:cytoplasm"/>
    <property type="evidence" value="ECO:0007669"/>
    <property type="project" value="UniProtKB-SubCell"/>
</dbReference>
<evidence type="ECO:0000313" key="16">
    <source>
        <dbReference type="Proteomes" id="UP000000954"/>
    </source>
</evidence>
<accession>C7MPE9</accession>
<name>C7MPE9_CRYCD</name>
<dbReference type="Pfam" id="PF12848">
    <property type="entry name" value="ABC_tran_Xtn"/>
    <property type="match status" value="1"/>
</dbReference>
<dbReference type="HOGENOM" id="CLU_000604_36_0_11"/>
<dbReference type="PROSITE" id="PS00211">
    <property type="entry name" value="ABC_TRANSPORTER_1"/>
    <property type="match status" value="2"/>
</dbReference>
<evidence type="ECO:0000256" key="4">
    <source>
        <dbReference type="ARBA" id="ARBA00022730"/>
    </source>
</evidence>
<dbReference type="PANTHER" id="PTHR43858:SF1">
    <property type="entry name" value="ABC TRANSPORTER-RELATED PROTEIN"/>
    <property type="match status" value="1"/>
</dbReference>
<comment type="similarity">
    <text evidence="1 12">Belongs to the ABC transporter superfamily. ABCF family. Translational throttle EttA subfamily.</text>
</comment>
<dbReference type="GO" id="GO:0006412">
    <property type="term" value="P:translation"/>
    <property type="evidence" value="ECO:0007669"/>
    <property type="project" value="UniProtKB-KW"/>
</dbReference>
<dbReference type="Pfam" id="PF00005">
    <property type="entry name" value="ABC_tran"/>
    <property type="match status" value="2"/>
</dbReference>
<evidence type="ECO:0000256" key="2">
    <source>
        <dbReference type="ARBA" id="ARBA00022490"/>
    </source>
</evidence>
<reference evidence="15 16" key="1">
    <citation type="journal article" date="2009" name="Stand. Genomic Sci.">
        <title>Complete genome sequence of Cryptobacterium curtum type strain (12-3).</title>
        <authorList>
            <person name="Mavrommatis K."/>
            <person name="Pukall R."/>
            <person name="Rohde C."/>
            <person name="Chen F."/>
            <person name="Sims D."/>
            <person name="Brettin T."/>
            <person name="Kuske C."/>
            <person name="Detter J.C."/>
            <person name="Han C."/>
            <person name="Lapidus A."/>
            <person name="Copeland A."/>
            <person name="Glavina Del Rio T."/>
            <person name="Nolan M."/>
            <person name="Lucas S."/>
            <person name="Tice H."/>
            <person name="Cheng J.F."/>
            <person name="Bruce D."/>
            <person name="Goodwin L."/>
            <person name="Pitluck S."/>
            <person name="Ovchinnikova G."/>
            <person name="Pati A."/>
            <person name="Ivanova N."/>
            <person name="Chen A."/>
            <person name="Palaniappan K."/>
            <person name="Chain P."/>
            <person name="D'haeseleer P."/>
            <person name="Goker M."/>
            <person name="Bristow J."/>
            <person name="Eisen J.A."/>
            <person name="Markowitz V."/>
            <person name="Hugenholtz P."/>
            <person name="Rohde M."/>
            <person name="Klenk H.P."/>
            <person name="Kyrpides N.C."/>
        </authorList>
    </citation>
    <scope>NUCLEOTIDE SEQUENCE [LARGE SCALE GENOMIC DNA]</scope>
    <source>
        <strain evidence="16">ATCC 700683 / DSM 15641 / 12-3</strain>
    </source>
</reference>
<keyword evidence="10 12" id="KW-0694">RNA-binding</keyword>
<dbReference type="PANTHER" id="PTHR43858">
    <property type="entry name" value="ENERGY-DEPENDENT TRANSLATIONAL THROTTLE PROTEIN ETTA"/>
    <property type="match status" value="1"/>
</dbReference>
<dbReference type="FunFam" id="3.40.50.300:FF:000183">
    <property type="entry name" value="ABC transporter ATP-binding protein yjjK"/>
    <property type="match status" value="1"/>
</dbReference>
<feature type="binding site" evidence="12">
    <location>
        <begin position="355"/>
        <end position="362"/>
    </location>
    <ligand>
        <name>ATP</name>
        <dbReference type="ChEBI" id="CHEBI:30616"/>
        <label>2</label>
    </ligand>
</feature>
<dbReference type="eggNOG" id="COG0488">
    <property type="taxonomic scope" value="Bacteria"/>
</dbReference>
<dbReference type="InterPro" id="IPR032781">
    <property type="entry name" value="ABC_tran_Xtn"/>
</dbReference>
<evidence type="ECO:0000256" key="12">
    <source>
        <dbReference type="HAMAP-Rule" id="MF_00847"/>
    </source>
</evidence>
<dbReference type="InterPro" id="IPR017871">
    <property type="entry name" value="ABC_transporter-like_CS"/>
</dbReference>
<keyword evidence="2 12" id="KW-0963">Cytoplasm</keyword>
<comment type="domain">
    <text evidence="12">The arm domain is inserted in the first ABC transporter domain. Probably contacts ribosomal protein L1.</text>
</comment>
<dbReference type="InterPro" id="IPR027417">
    <property type="entry name" value="P-loop_NTPase"/>
</dbReference>
<dbReference type="InterPro" id="IPR003439">
    <property type="entry name" value="ABC_transporter-like_ATP-bd"/>
</dbReference>
<dbReference type="NCBIfam" id="TIGR03719">
    <property type="entry name" value="ABC_ABC_ChvD"/>
    <property type="match status" value="1"/>
</dbReference>
<dbReference type="GO" id="GO:0045900">
    <property type="term" value="P:negative regulation of translational elongation"/>
    <property type="evidence" value="ECO:0007669"/>
    <property type="project" value="UniProtKB-UniRule"/>
</dbReference>
<dbReference type="AlphaFoldDB" id="C7MPE9"/>
<dbReference type="CDD" id="cd03221">
    <property type="entry name" value="ABCF_EF-3"/>
    <property type="match status" value="2"/>
</dbReference>
<evidence type="ECO:0000256" key="13">
    <source>
        <dbReference type="SAM" id="MobiDB-lite"/>
    </source>
</evidence>
<comment type="catalytic activity">
    <reaction evidence="12">
        <text>ATP + H2O = ADP + phosphate + H(+)</text>
        <dbReference type="Rhea" id="RHEA:13065"/>
        <dbReference type="ChEBI" id="CHEBI:15377"/>
        <dbReference type="ChEBI" id="CHEBI:15378"/>
        <dbReference type="ChEBI" id="CHEBI:30616"/>
        <dbReference type="ChEBI" id="CHEBI:43474"/>
        <dbReference type="ChEBI" id="CHEBI:456216"/>
    </reaction>
</comment>
<protein>
    <recommendedName>
        <fullName evidence="12">Energy-dependent translational throttle protein EttA</fullName>
        <ecNumber evidence="12">3.6.1.-</ecNumber>
    </recommendedName>
    <alternativeName>
        <fullName evidence="12">Translational regulatory factor EttA</fullName>
    </alternativeName>
</protein>
<dbReference type="NCBIfam" id="NF008775">
    <property type="entry name" value="PRK11819.1"/>
    <property type="match status" value="1"/>
</dbReference>
<dbReference type="InterPro" id="IPR003593">
    <property type="entry name" value="AAA+_ATPase"/>
</dbReference>
<keyword evidence="4 12" id="KW-0699">rRNA-binding</keyword>
<proteinExistence type="inferred from homology"/>
<dbReference type="SUPFAM" id="SSF52540">
    <property type="entry name" value="P-loop containing nucleoside triphosphate hydrolases"/>
    <property type="match status" value="2"/>
</dbReference>
<evidence type="ECO:0000256" key="7">
    <source>
        <dbReference type="ARBA" id="ARBA00022801"/>
    </source>
</evidence>
<dbReference type="HAMAP" id="MF_00847">
    <property type="entry name" value="EttA"/>
    <property type="match status" value="1"/>
</dbReference>
<dbReference type="STRING" id="469378.Ccur_10980"/>
<comment type="caution">
    <text evidence="12">Lacks conserved residue(s) required for the propagation of feature annotation.</text>
</comment>
<keyword evidence="16" id="KW-1185">Reference proteome</keyword>
<dbReference type="FunFam" id="3.40.50.300:FF:000011">
    <property type="entry name" value="Putative ABC transporter ATP-binding component"/>
    <property type="match status" value="1"/>
</dbReference>
<dbReference type="GO" id="GO:0016887">
    <property type="term" value="F:ATP hydrolysis activity"/>
    <property type="evidence" value="ECO:0007669"/>
    <property type="project" value="UniProtKB-UniRule"/>
</dbReference>
<dbReference type="Gene3D" id="3.40.50.300">
    <property type="entry name" value="P-loop containing nucleotide triphosphate hydrolases"/>
    <property type="match status" value="2"/>
</dbReference>
<keyword evidence="11 12" id="KW-0648">Protein biosynthesis</keyword>
<evidence type="ECO:0000256" key="8">
    <source>
        <dbReference type="ARBA" id="ARBA00022840"/>
    </source>
</evidence>
<dbReference type="SMART" id="SM00382">
    <property type="entry name" value="AAA"/>
    <property type="match status" value="2"/>
</dbReference>
<gene>
    <name evidence="12" type="primary">ettA</name>
    <name evidence="15" type="ordered locus">Ccur_10980</name>
</gene>
<dbReference type="RefSeq" id="WP_012803474.1">
    <property type="nucleotide sequence ID" value="NC_013170.1"/>
</dbReference>
<comment type="subunit">
    <text evidence="12">Monomer. Probably contacts ribosomal proteins L1, L5, L33 and S7, the 16S and 23S rRNA and the P-site containing tRNA(fMet).</text>
</comment>
<comment type="subcellular location">
    <subcellularLocation>
        <location evidence="12">Cytoplasm</location>
    </subcellularLocation>
    <text evidence="12">Associates with ribosomes and polysomes.</text>
</comment>
<dbReference type="EMBL" id="CP001682">
    <property type="protein sequence ID" value="ACU94789.1"/>
    <property type="molecule type" value="Genomic_DNA"/>
</dbReference>
<feature type="compositionally biased region" description="Basic residues" evidence="13">
    <location>
        <begin position="548"/>
        <end position="558"/>
    </location>
</feature>